<feature type="region of interest" description="Disordered" evidence="2">
    <location>
        <begin position="26"/>
        <end position="61"/>
    </location>
</feature>
<keyword evidence="3" id="KW-0732">Signal</keyword>
<evidence type="ECO:0000256" key="2">
    <source>
        <dbReference type="SAM" id="MobiDB-lite"/>
    </source>
</evidence>
<proteinExistence type="predicted"/>
<dbReference type="Proteomes" id="UP000177001">
    <property type="component" value="Unassembled WGS sequence"/>
</dbReference>
<feature type="coiled-coil region" evidence="1">
    <location>
        <begin position="75"/>
        <end position="124"/>
    </location>
</feature>
<evidence type="ECO:0000256" key="1">
    <source>
        <dbReference type="SAM" id="Coils"/>
    </source>
</evidence>
<dbReference type="EMBL" id="MFUR01000002">
    <property type="protein sequence ID" value="OGI87449.1"/>
    <property type="molecule type" value="Genomic_DNA"/>
</dbReference>
<reference evidence="4 5" key="1">
    <citation type="journal article" date="2016" name="Nat. Commun.">
        <title>Thousands of microbial genomes shed light on interconnected biogeochemical processes in an aquifer system.</title>
        <authorList>
            <person name="Anantharaman K."/>
            <person name="Brown C.T."/>
            <person name="Hug L.A."/>
            <person name="Sharon I."/>
            <person name="Castelle C.J."/>
            <person name="Probst A.J."/>
            <person name="Thomas B.C."/>
            <person name="Singh A."/>
            <person name="Wilkins M.J."/>
            <person name="Karaoz U."/>
            <person name="Brodie E.L."/>
            <person name="Williams K.H."/>
            <person name="Hubbard S.S."/>
            <person name="Banfield J.F."/>
        </authorList>
    </citation>
    <scope>NUCLEOTIDE SEQUENCE [LARGE SCALE GENOMIC DNA]</scope>
</reference>
<name>A0A1F6WZY0_9BACT</name>
<sequence>MKKYLGLFIVLVMVFSVSTVIRAEDDASSDDASASKSLKSTERANVQAGLKEKREMKDKRNEGRIMIDQKRKDFKKEMEVKREKMKEEIQVVREETKQKIEDLRAKIKEEKDVAKAKIKEARVVGREKVLERFNVAIERMNILKDRVVDNIAKFEAKGVNVTEAKSFIIIIETKLTGVKTKITEANALLSVSIDELTKEDKIKLRTLAQDAQTLMKEAHQAINNAIKSLKESVKLKREEVRDTKKDDQKQKDVAWESLLSSIRTALKSAFPNAEVEESTRVNVAKKADITGDGVSEAIVSFGLTGVTGYGEVTLMQIENNLPIASLFKQKDGKVSVLGFGSGTFGAGRGESSVELVKSKNAIYSGHYSAFNESNDSCGVEAYQWNAQTKVFDYNTSLSDEAGKDYCSKVCSSEIAKHPDSKIYFQKICPVN</sequence>
<organism evidence="4 5">
    <name type="scientific">Candidatus Nomurabacteria bacterium RIFCSPLOWO2_01_FULL_36_16</name>
    <dbReference type="NCBI Taxonomy" id="1801767"/>
    <lineage>
        <taxon>Bacteria</taxon>
        <taxon>Candidatus Nomuraibacteriota</taxon>
    </lineage>
</organism>
<dbReference type="AlphaFoldDB" id="A0A1F6WZY0"/>
<gene>
    <name evidence="4" type="ORF">A3A91_02085</name>
</gene>
<evidence type="ECO:0000313" key="5">
    <source>
        <dbReference type="Proteomes" id="UP000177001"/>
    </source>
</evidence>
<evidence type="ECO:0000313" key="4">
    <source>
        <dbReference type="EMBL" id="OGI87449.1"/>
    </source>
</evidence>
<accession>A0A1F6WZY0</accession>
<feature type="coiled-coil region" evidence="1">
    <location>
        <begin position="204"/>
        <end position="246"/>
    </location>
</feature>
<evidence type="ECO:0000256" key="3">
    <source>
        <dbReference type="SAM" id="SignalP"/>
    </source>
</evidence>
<protein>
    <submittedName>
        <fullName evidence="4">Uncharacterized protein</fullName>
    </submittedName>
</protein>
<feature type="compositionally biased region" description="Basic and acidic residues" evidence="2">
    <location>
        <begin position="50"/>
        <end position="61"/>
    </location>
</feature>
<keyword evidence="1" id="KW-0175">Coiled coil</keyword>
<feature type="chain" id="PRO_5009527398" evidence="3">
    <location>
        <begin position="24"/>
        <end position="431"/>
    </location>
</feature>
<comment type="caution">
    <text evidence="4">The sequence shown here is derived from an EMBL/GenBank/DDBJ whole genome shotgun (WGS) entry which is preliminary data.</text>
</comment>
<feature type="signal peptide" evidence="3">
    <location>
        <begin position="1"/>
        <end position="23"/>
    </location>
</feature>